<comment type="caution">
    <text evidence="2">The sequence shown here is derived from an EMBL/GenBank/DDBJ whole genome shotgun (WGS) entry which is preliminary data.</text>
</comment>
<dbReference type="STRING" id="92696.A0A4R0RC95"/>
<gene>
    <name evidence="2" type="ORF">EIP91_003370</name>
</gene>
<accession>A0A4R0RC95</accession>
<sequence>MILQAESSPEERKVADYAAYQVGVVHGKEVDVNPILSPHRSPGSICNVHPPLCADYLNSTAVPSRLPVLFHYLPCRNEHERSTPLIPFPQRSDLCNSLNTESPHVPPTRRSFYPEYGLPASAFKQEPFLLSLSSSEEEADPLTTPDASVIEYIERYSYDPKASSPWIACTFNLPYVIWEGRRRRKYRPDAQLYVSFVRTQLLPNAELGVVLLRRMGVCSGYQRKGYWFANSHQDVLVHQHIPAEAILVTVRWDTLIDSLHIAGLLPDDTLLPSKLPKQSLHSFYAPLHSAWSFQLTELDAVKQAISWIPPQQWKKLLKMYGGGYVRSVVQLLAAAVMQWKSLVGGRVVSFVAAQREVVRRVAIDGPLLDEERSPVWRCPFGIRVLTGPPS</sequence>
<dbReference type="Pfam" id="PF24494">
    <property type="entry name" value="DUF7587"/>
    <property type="match status" value="1"/>
</dbReference>
<evidence type="ECO:0000313" key="3">
    <source>
        <dbReference type="Proteomes" id="UP000292702"/>
    </source>
</evidence>
<dbReference type="InterPro" id="IPR056009">
    <property type="entry name" value="DUF7587"/>
</dbReference>
<dbReference type="OrthoDB" id="2799087at2759"/>
<keyword evidence="3" id="KW-1185">Reference proteome</keyword>
<protein>
    <recommendedName>
        <fullName evidence="1">DUF7587 domain-containing protein</fullName>
    </recommendedName>
</protein>
<evidence type="ECO:0000313" key="2">
    <source>
        <dbReference type="EMBL" id="TCD65002.1"/>
    </source>
</evidence>
<evidence type="ECO:0000259" key="1">
    <source>
        <dbReference type="Pfam" id="PF24494"/>
    </source>
</evidence>
<dbReference type="Proteomes" id="UP000292702">
    <property type="component" value="Unassembled WGS sequence"/>
</dbReference>
<dbReference type="AlphaFoldDB" id="A0A4R0RC95"/>
<dbReference type="EMBL" id="RWJN01000204">
    <property type="protein sequence ID" value="TCD65002.1"/>
    <property type="molecule type" value="Genomic_DNA"/>
</dbReference>
<reference evidence="2 3" key="1">
    <citation type="submission" date="2018-11" db="EMBL/GenBank/DDBJ databases">
        <title>Genome assembly of Steccherinum ochraceum LE-BIN_3174, the white-rot fungus of the Steccherinaceae family (The Residual Polyporoid clade, Polyporales, Basidiomycota).</title>
        <authorList>
            <person name="Fedorova T.V."/>
            <person name="Glazunova O.A."/>
            <person name="Landesman E.O."/>
            <person name="Moiseenko K.V."/>
            <person name="Psurtseva N.V."/>
            <person name="Savinova O.S."/>
            <person name="Shakhova N.V."/>
            <person name="Tyazhelova T.V."/>
            <person name="Vasina D.V."/>
        </authorList>
    </citation>
    <scope>NUCLEOTIDE SEQUENCE [LARGE SCALE GENOMIC DNA]</scope>
    <source>
        <strain evidence="2 3">LE-BIN_3174</strain>
    </source>
</reference>
<name>A0A4R0RC95_9APHY</name>
<proteinExistence type="predicted"/>
<organism evidence="2 3">
    <name type="scientific">Steccherinum ochraceum</name>
    <dbReference type="NCBI Taxonomy" id="92696"/>
    <lineage>
        <taxon>Eukaryota</taxon>
        <taxon>Fungi</taxon>
        <taxon>Dikarya</taxon>
        <taxon>Basidiomycota</taxon>
        <taxon>Agaricomycotina</taxon>
        <taxon>Agaricomycetes</taxon>
        <taxon>Polyporales</taxon>
        <taxon>Steccherinaceae</taxon>
        <taxon>Steccherinum</taxon>
    </lineage>
</organism>
<feature type="domain" description="DUF7587" evidence="1">
    <location>
        <begin position="143"/>
        <end position="254"/>
    </location>
</feature>